<accession>A0A7R9FPX6</accession>
<evidence type="ECO:0000313" key="1">
    <source>
        <dbReference type="EMBL" id="CAD7250676.1"/>
    </source>
</evidence>
<gene>
    <name evidence="1" type="ORF">DSTB1V02_LOCUS10446</name>
</gene>
<dbReference type="Proteomes" id="UP000677054">
    <property type="component" value="Unassembled WGS sequence"/>
</dbReference>
<name>A0A7R9FPX6_9CRUS</name>
<sequence>MRMTSCSLKRISHPSCFFSWNISSSGLSQIHTPLDHLFCLMERDQLCSASDILECKGPIKVAGTVAALLKMHAIKPRST</sequence>
<evidence type="ECO:0000313" key="2">
    <source>
        <dbReference type="Proteomes" id="UP000677054"/>
    </source>
</evidence>
<dbReference type="EMBL" id="CAJPEV010003000">
    <property type="protein sequence ID" value="CAG0898642.1"/>
    <property type="molecule type" value="Genomic_DNA"/>
</dbReference>
<protein>
    <submittedName>
        <fullName evidence="1">Uncharacterized protein</fullName>
    </submittedName>
</protein>
<proteinExistence type="predicted"/>
<keyword evidence="2" id="KW-1185">Reference proteome</keyword>
<reference evidence="1" key="1">
    <citation type="submission" date="2020-11" db="EMBL/GenBank/DDBJ databases">
        <authorList>
            <person name="Tran Van P."/>
        </authorList>
    </citation>
    <scope>NUCLEOTIDE SEQUENCE</scope>
</reference>
<dbReference type="EMBL" id="LR902517">
    <property type="protein sequence ID" value="CAD7250676.1"/>
    <property type="molecule type" value="Genomic_DNA"/>
</dbReference>
<organism evidence="1">
    <name type="scientific">Darwinula stevensoni</name>
    <dbReference type="NCBI Taxonomy" id="69355"/>
    <lineage>
        <taxon>Eukaryota</taxon>
        <taxon>Metazoa</taxon>
        <taxon>Ecdysozoa</taxon>
        <taxon>Arthropoda</taxon>
        <taxon>Crustacea</taxon>
        <taxon>Oligostraca</taxon>
        <taxon>Ostracoda</taxon>
        <taxon>Podocopa</taxon>
        <taxon>Podocopida</taxon>
        <taxon>Darwinulocopina</taxon>
        <taxon>Darwinuloidea</taxon>
        <taxon>Darwinulidae</taxon>
        <taxon>Darwinula</taxon>
    </lineage>
</organism>
<dbReference type="AlphaFoldDB" id="A0A7R9FPX6"/>